<feature type="compositionally biased region" description="Pro residues" evidence="1">
    <location>
        <begin position="30"/>
        <end position="42"/>
    </location>
</feature>
<dbReference type="EMBL" id="JBDODL010000010">
    <property type="protein sequence ID" value="MES1918050.1"/>
    <property type="molecule type" value="Genomic_DNA"/>
</dbReference>
<feature type="transmembrane region" description="Helical" evidence="2">
    <location>
        <begin position="232"/>
        <end position="257"/>
    </location>
</feature>
<reference evidence="3 4" key="1">
    <citation type="journal article" date="2024" name="BMC Biol.">
        <title>Comparative genomics of Ascetosporea gives new insight into the evolutionary basis for animal parasitism in Rhizaria.</title>
        <authorList>
            <person name="Hiltunen Thoren M."/>
            <person name="Onut-Brannstrom I."/>
            <person name="Alfjorden A."/>
            <person name="Peckova H."/>
            <person name="Swords F."/>
            <person name="Hooper C."/>
            <person name="Holzer A.S."/>
            <person name="Bass D."/>
            <person name="Burki F."/>
        </authorList>
    </citation>
    <scope>NUCLEOTIDE SEQUENCE [LARGE SCALE GENOMIC DNA]</scope>
    <source>
        <strain evidence="3">20-A016</strain>
    </source>
</reference>
<evidence type="ECO:0000313" key="3">
    <source>
        <dbReference type="EMBL" id="MES1918050.1"/>
    </source>
</evidence>
<evidence type="ECO:0000256" key="2">
    <source>
        <dbReference type="SAM" id="Phobius"/>
    </source>
</evidence>
<accession>A0ABV2AE88</accession>
<name>A0ABV2AE88_9EUKA</name>
<organism evidence="3 4">
    <name type="scientific">Bonamia ostreae</name>
    <dbReference type="NCBI Taxonomy" id="126728"/>
    <lineage>
        <taxon>Eukaryota</taxon>
        <taxon>Sar</taxon>
        <taxon>Rhizaria</taxon>
        <taxon>Endomyxa</taxon>
        <taxon>Ascetosporea</taxon>
        <taxon>Haplosporida</taxon>
        <taxon>Bonamia</taxon>
    </lineage>
</organism>
<keyword evidence="2" id="KW-0472">Membrane</keyword>
<proteinExistence type="predicted"/>
<evidence type="ECO:0000256" key="1">
    <source>
        <dbReference type="SAM" id="MobiDB-lite"/>
    </source>
</evidence>
<keyword evidence="4" id="KW-1185">Reference proteome</keyword>
<evidence type="ECO:0008006" key="5">
    <source>
        <dbReference type="Google" id="ProtNLM"/>
    </source>
</evidence>
<keyword evidence="2" id="KW-1133">Transmembrane helix</keyword>
<keyword evidence="2" id="KW-0812">Transmembrane</keyword>
<gene>
    <name evidence="3" type="ORF">MHBO_000076</name>
</gene>
<feature type="non-terminal residue" evidence="3">
    <location>
        <position position="1"/>
    </location>
</feature>
<comment type="caution">
    <text evidence="3">The sequence shown here is derived from an EMBL/GenBank/DDBJ whole genome shotgun (WGS) entry which is preliminary data.</text>
</comment>
<evidence type="ECO:0000313" key="4">
    <source>
        <dbReference type="Proteomes" id="UP001439008"/>
    </source>
</evidence>
<protein>
    <recommendedName>
        <fullName evidence="5">FUZ/MON1/HPS1 first Longin domain-containing protein</fullName>
    </recommendedName>
</protein>
<sequence length="474" mass="54696">NSVESTSFGSHLYERLASLSIEENSLYPKNPLPPIGTKPPQNPHENDTSLSDFDLSELEGSLFTEESSQNENESKDSHSVHPQYIMSSAETKSLNFGLRSSRGQVPTNPINHEKQLNQWLSLCRGPRKTELLTLKNYFVFDGKLFFMDTSDSIDIPESKNIPEVRKIIVNLTHLNIKNEVAKDFNKTAEFLINQLMTQELLSKDCHFYKTDFCNNYSIVIVPSTKWNSIKSLLYNVIYCGFYGNFVGCFFFCGHFVLAFQYNGIKQNKISLNSFTLRQIVAFLCFLENKGFRLVKEFQSNGMFLDDRENITFNRLDIDTLYKGPAYNAAIITRFLTGNQTIKYDQSALQGVIDDINYCVRGKNRFLASNIKLLMENLLRSPLYFSEPQLPNVFLVQVRGNNFYIFFNDGSVRSGQIKEGKCENFRKWAYHYFVTKQNVLPEWTAHYLKGNKLYYVFGATYGNINFYAYTDESPY</sequence>
<feature type="region of interest" description="Disordered" evidence="1">
    <location>
        <begin position="25"/>
        <end position="51"/>
    </location>
</feature>
<dbReference type="Proteomes" id="UP001439008">
    <property type="component" value="Unassembled WGS sequence"/>
</dbReference>
<feature type="region of interest" description="Disordered" evidence="1">
    <location>
        <begin position="62"/>
        <end position="81"/>
    </location>
</feature>